<evidence type="ECO:0000256" key="1">
    <source>
        <dbReference type="SAM" id="MobiDB-lite"/>
    </source>
</evidence>
<dbReference type="InterPro" id="IPR029058">
    <property type="entry name" value="AB_hydrolase_fold"/>
</dbReference>
<dbReference type="SUPFAM" id="SSF53474">
    <property type="entry name" value="alpha/beta-Hydrolases"/>
    <property type="match status" value="1"/>
</dbReference>
<feature type="non-terminal residue" evidence="3">
    <location>
        <position position="1"/>
    </location>
</feature>
<dbReference type="InterPro" id="IPR053858">
    <property type="entry name" value="Arb2_dom"/>
</dbReference>
<gene>
    <name evidence="3" type="ORF">MSPICULIGERA_LOCUS17996</name>
</gene>
<feature type="domain" description="Arb2" evidence="2">
    <location>
        <begin position="4"/>
        <end position="217"/>
    </location>
</feature>
<evidence type="ECO:0000313" key="4">
    <source>
        <dbReference type="Proteomes" id="UP001177023"/>
    </source>
</evidence>
<evidence type="ECO:0000313" key="3">
    <source>
        <dbReference type="EMBL" id="CAJ0579791.1"/>
    </source>
</evidence>
<dbReference type="Pfam" id="PF22749">
    <property type="entry name" value="Arb2"/>
    <property type="match status" value="1"/>
</dbReference>
<dbReference type="InterPro" id="IPR048263">
    <property type="entry name" value="Arb2"/>
</dbReference>
<dbReference type="PANTHER" id="PTHR21357:SF4">
    <property type="entry name" value="FAM172 FAMILY PROTEIN HOMOLOG CG10038"/>
    <property type="match status" value="1"/>
</dbReference>
<organism evidence="3 4">
    <name type="scientific">Mesorhabditis spiculigera</name>
    <dbReference type="NCBI Taxonomy" id="96644"/>
    <lineage>
        <taxon>Eukaryota</taxon>
        <taxon>Metazoa</taxon>
        <taxon>Ecdysozoa</taxon>
        <taxon>Nematoda</taxon>
        <taxon>Chromadorea</taxon>
        <taxon>Rhabditida</taxon>
        <taxon>Rhabditina</taxon>
        <taxon>Rhabditomorpha</taxon>
        <taxon>Rhabditoidea</taxon>
        <taxon>Rhabditidae</taxon>
        <taxon>Mesorhabditinae</taxon>
        <taxon>Mesorhabditis</taxon>
    </lineage>
</organism>
<proteinExistence type="predicted"/>
<comment type="caution">
    <text evidence="3">The sequence shown here is derived from an EMBL/GenBank/DDBJ whole genome shotgun (WGS) entry which is preliminary data.</text>
</comment>
<evidence type="ECO:0000259" key="2">
    <source>
        <dbReference type="Pfam" id="PF22749"/>
    </source>
</evidence>
<dbReference type="PANTHER" id="PTHR21357">
    <property type="entry name" value="FAM172 FAMILY PROTEIN HOMOLOG CG10038"/>
    <property type="match status" value="1"/>
</dbReference>
<protein>
    <recommendedName>
        <fullName evidence="2">Arb2 domain-containing protein</fullName>
    </recommendedName>
</protein>
<dbReference type="GO" id="GO:0031048">
    <property type="term" value="P:regulatory ncRNA-mediated heterochromatin formation"/>
    <property type="evidence" value="ECO:0007669"/>
    <property type="project" value="TreeGrafter"/>
</dbReference>
<name>A0AA36D330_9BILA</name>
<keyword evidence="4" id="KW-1185">Reference proteome</keyword>
<accession>A0AA36D330</accession>
<dbReference type="AlphaFoldDB" id="A0AA36D330"/>
<feature type="region of interest" description="Disordered" evidence="1">
    <location>
        <begin position="308"/>
        <end position="335"/>
    </location>
</feature>
<dbReference type="GO" id="GO:0035197">
    <property type="term" value="F:siRNA binding"/>
    <property type="evidence" value="ECO:0007669"/>
    <property type="project" value="TreeGrafter"/>
</dbReference>
<dbReference type="GO" id="GO:0005634">
    <property type="term" value="C:nucleus"/>
    <property type="evidence" value="ECO:0007669"/>
    <property type="project" value="TreeGrafter"/>
</dbReference>
<sequence>MAAALDEMGYYFNERGELRDKEHEAFKFTTQAQYEKLGDAITEYLYEQMEGRFGMERLAVRPEIDENEPSDYDQYPDESFGFIFASPDYFRKRVLVVLIHGSGAVRAGQLIINENIDEGSQFGYIQNAIDRDWGVLVFNTNDNCRTNADGQRISLPFSNTPNKHSLNAWKRYIQGGHWDEIHVVAHSAGGSNISNIMDDQREDKVKTILLTDSWFSGNIRSAFAINFKCSVISPNSTTGFAREGGRDQFWMPAGTLDHDRSSASCIDAAFYAMENWRDYHSERVAKYIFLAEVANRVRNGSVPSEIYLRNARRKSGSQRNPEPSPSPEYPDRDSD</sequence>
<dbReference type="EMBL" id="CATQJA010002657">
    <property type="protein sequence ID" value="CAJ0579791.1"/>
    <property type="molecule type" value="Genomic_DNA"/>
</dbReference>
<reference evidence="3" key="1">
    <citation type="submission" date="2023-06" db="EMBL/GenBank/DDBJ databases">
        <authorList>
            <person name="Delattre M."/>
        </authorList>
    </citation>
    <scope>NUCLEOTIDE SEQUENCE</scope>
    <source>
        <strain evidence="3">AF72</strain>
    </source>
</reference>
<dbReference type="Proteomes" id="UP001177023">
    <property type="component" value="Unassembled WGS sequence"/>
</dbReference>